<name>A0A6J5LW48_9CAUD</name>
<proteinExistence type="predicted"/>
<organism evidence="1">
    <name type="scientific">uncultured Caudovirales phage</name>
    <dbReference type="NCBI Taxonomy" id="2100421"/>
    <lineage>
        <taxon>Viruses</taxon>
        <taxon>Duplodnaviria</taxon>
        <taxon>Heunggongvirae</taxon>
        <taxon>Uroviricota</taxon>
        <taxon>Caudoviricetes</taxon>
        <taxon>Peduoviridae</taxon>
        <taxon>Maltschvirus</taxon>
        <taxon>Maltschvirus maltsch</taxon>
    </lineage>
</organism>
<accession>A0A6J5LW48</accession>
<sequence length="59" mass="7296">MMFLITVPLLAFFSCLIYGMYQALDIETHWQDPPYDWNFEDEELWITETELLDYQRRED</sequence>
<reference evidence="1" key="1">
    <citation type="submission" date="2020-04" db="EMBL/GenBank/DDBJ databases">
        <authorList>
            <person name="Chiriac C."/>
            <person name="Salcher M."/>
            <person name="Ghai R."/>
            <person name="Kavagutti S V."/>
        </authorList>
    </citation>
    <scope>NUCLEOTIDE SEQUENCE</scope>
</reference>
<gene>
    <name evidence="1" type="ORF">UFOVP335_15</name>
</gene>
<protein>
    <submittedName>
        <fullName evidence="1">Uncharacterized protein</fullName>
    </submittedName>
</protein>
<dbReference type="EMBL" id="LR796348">
    <property type="protein sequence ID" value="CAB4138705.1"/>
    <property type="molecule type" value="Genomic_DNA"/>
</dbReference>
<evidence type="ECO:0000313" key="1">
    <source>
        <dbReference type="EMBL" id="CAB4138705.1"/>
    </source>
</evidence>